<protein>
    <submittedName>
        <fullName evidence="2">43577_t:CDS:1</fullName>
    </submittedName>
</protein>
<organism evidence="2 3">
    <name type="scientific">Gigaspora margarita</name>
    <dbReference type="NCBI Taxonomy" id="4874"/>
    <lineage>
        <taxon>Eukaryota</taxon>
        <taxon>Fungi</taxon>
        <taxon>Fungi incertae sedis</taxon>
        <taxon>Mucoromycota</taxon>
        <taxon>Glomeromycotina</taxon>
        <taxon>Glomeromycetes</taxon>
        <taxon>Diversisporales</taxon>
        <taxon>Gigasporaceae</taxon>
        <taxon>Gigaspora</taxon>
    </lineage>
</organism>
<dbReference type="Proteomes" id="UP000789901">
    <property type="component" value="Unassembled WGS sequence"/>
</dbReference>
<name>A0ABN7WNC8_GIGMA</name>
<gene>
    <name evidence="2" type="ORF">GMARGA_LOCUS32315</name>
</gene>
<proteinExistence type="predicted"/>
<sequence length="42" mass="5098">IGNDNKEQQNYHEEEKEIFSDDYRKSTGKNKEQKDEKQPKKI</sequence>
<dbReference type="EMBL" id="CAJVQB010050452">
    <property type="protein sequence ID" value="CAG8834931.1"/>
    <property type="molecule type" value="Genomic_DNA"/>
</dbReference>
<comment type="caution">
    <text evidence="2">The sequence shown here is derived from an EMBL/GenBank/DDBJ whole genome shotgun (WGS) entry which is preliminary data.</text>
</comment>
<evidence type="ECO:0000313" key="3">
    <source>
        <dbReference type="Proteomes" id="UP000789901"/>
    </source>
</evidence>
<feature type="non-terminal residue" evidence="2">
    <location>
        <position position="42"/>
    </location>
</feature>
<evidence type="ECO:0000256" key="1">
    <source>
        <dbReference type="SAM" id="MobiDB-lite"/>
    </source>
</evidence>
<feature type="region of interest" description="Disordered" evidence="1">
    <location>
        <begin position="1"/>
        <end position="42"/>
    </location>
</feature>
<keyword evidence="3" id="KW-1185">Reference proteome</keyword>
<feature type="non-terminal residue" evidence="2">
    <location>
        <position position="1"/>
    </location>
</feature>
<accession>A0ABN7WNC8</accession>
<evidence type="ECO:0000313" key="2">
    <source>
        <dbReference type="EMBL" id="CAG8834931.1"/>
    </source>
</evidence>
<reference evidence="2 3" key="1">
    <citation type="submission" date="2021-06" db="EMBL/GenBank/DDBJ databases">
        <authorList>
            <person name="Kallberg Y."/>
            <person name="Tangrot J."/>
            <person name="Rosling A."/>
        </authorList>
    </citation>
    <scope>NUCLEOTIDE SEQUENCE [LARGE SCALE GENOMIC DNA]</scope>
    <source>
        <strain evidence="2 3">120-4 pot B 10/14</strain>
    </source>
</reference>